<dbReference type="Proteomes" id="UP000195602">
    <property type="component" value="Unassembled WGS sequence"/>
</dbReference>
<feature type="region of interest" description="Disordered" evidence="1">
    <location>
        <begin position="332"/>
        <end position="420"/>
    </location>
</feature>
<comment type="caution">
    <text evidence="2">The sequence shown here is derived from an EMBL/GenBank/DDBJ whole genome shotgun (WGS) entry which is preliminary data.</text>
</comment>
<dbReference type="InterPro" id="IPR013226">
    <property type="entry name" value="Pal1"/>
</dbReference>
<feature type="compositionally biased region" description="Basic residues" evidence="1">
    <location>
        <begin position="364"/>
        <end position="375"/>
    </location>
</feature>
<evidence type="ECO:0008006" key="4">
    <source>
        <dbReference type="Google" id="ProtNLM"/>
    </source>
</evidence>
<organism evidence="2 3">
    <name type="scientific">Clavispora lusitaniae</name>
    <name type="common">Candida lusitaniae</name>
    <dbReference type="NCBI Taxonomy" id="36911"/>
    <lineage>
        <taxon>Eukaryota</taxon>
        <taxon>Fungi</taxon>
        <taxon>Dikarya</taxon>
        <taxon>Ascomycota</taxon>
        <taxon>Saccharomycotina</taxon>
        <taxon>Pichiomycetes</taxon>
        <taxon>Metschnikowiaceae</taxon>
        <taxon>Clavispora</taxon>
    </lineage>
</organism>
<dbReference type="PANTHER" id="PTHR28307:SF2">
    <property type="entry name" value="PROTEIN PAL1"/>
    <property type="match status" value="1"/>
</dbReference>
<dbReference type="GO" id="GO:0005737">
    <property type="term" value="C:cytoplasm"/>
    <property type="evidence" value="ECO:0007669"/>
    <property type="project" value="TreeGrafter"/>
</dbReference>
<evidence type="ECO:0000313" key="2">
    <source>
        <dbReference type="EMBL" id="OVF06859.1"/>
    </source>
</evidence>
<dbReference type="PANTHER" id="PTHR28307">
    <property type="entry name" value="PROTEIN PAL1"/>
    <property type="match status" value="1"/>
</dbReference>
<feature type="region of interest" description="Disordered" evidence="1">
    <location>
        <begin position="229"/>
        <end position="266"/>
    </location>
</feature>
<reference evidence="2 3" key="1">
    <citation type="submission" date="2017-04" db="EMBL/GenBank/DDBJ databases">
        <title>Draft genome of the yeast Clavispora lusitaniae type strain CBS 6936.</title>
        <authorList>
            <person name="Durrens P."/>
            <person name="Klopp C."/>
            <person name="Biteau N."/>
            <person name="Fitton-Ouhabi V."/>
            <person name="Dementhon K."/>
            <person name="Accoceberry I."/>
            <person name="Sherman D.J."/>
            <person name="Noel T."/>
        </authorList>
    </citation>
    <scope>NUCLEOTIDE SEQUENCE [LARGE SCALE GENOMIC DNA]</scope>
    <source>
        <strain evidence="2 3">CBS 6936</strain>
    </source>
</reference>
<sequence length="420" mass="45857">MSRQSSTDNSSRRISSNNPFRQDLAGPNPSFSLNRSSSSVHSSGSAFEEWVNKNKELIESSDEDEIPIRPSFPAQSRTGSDSNVNYGRKMSSNNPFASAMSGEYKHHRDPPPPPPSASHHKVAPPQPPRDKKPAPPPSYEEVAGAEAAAKDYPREKSSSSVPHRSHSEASHRRRHGESSRHHRSGKSSSKHKSSKKKIEPHKPGNLDTIDKLDVSAFFGGRFHHDGPFDACTPHRNKNDKNAPVLAFPADGPNSSIKAAGPGINNDDRMDLAFGNYTEDRNEIVGIKSQPQPAPVPLPKSNRGSDDPQSTMYTPRLNPSVVAFDANQKAAPIHGSTTAGLGSSTFLDGAPAPKTDETFNSSGLGRKKSLVQRLRKNSSSDQPARRMSNDNYSEYARSPSYEEESSNSLLRRVKSLKVGRR</sequence>
<dbReference type="AlphaFoldDB" id="A0AA91T089"/>
<proteinExistence type="predicted"/>
<feature type="compositionally biased region" description="Low complexity" evidence="1">
    <location>
        <begin position="30"/>
        <end position="45"/>
    </location>
</feature>
<evidence type="ECO:0000256" key="1">
    <source>
        <dbReference type="SAM" id="MobiDB-lite"/>
    </source>
</evidence>
<feature type="compositionally biased region" description="Polar residues" evidence="1">
    <location>
        <begin position="73"/>
        <end position="96"/>
    </location>
</feature>
<feature type="region of interest" description="Disordered" evidence="1">
    <location>
        <begin position="280"/>
        <end position="318"/>
    </location>
</feature>
<evidence type="ECO:0000313" key="3">
    <source>
        <dbReference type="Proteomes" id="UP000195602"/>
    </source>
</evidence>
<dbReference type="KEGG" id="clus:A9F13_17g00759"/>
<dbReference type="EMBL" id="LYUB02000017">
    <property type="protein sequence ID" value="OVF06859.1"/>
    <property type="molecule type" value="Genomic_DNA"/>
</dbReference>
<feature type="compositionally biased region" description="Basic and acidic residues" evidence="1">
    <location>
        <begin position="196"/>
        <end position="209"/>
    </location>
</feature>
<feature type="compositionally biased region" description="Polar residues" evidence="1">
    <location>
        <begin position="334"/>
        <end position="345"/>
    </location>
</feature>
<feature type="compositionally biased region" description="Basic residues" evidence="1">
    <location>
        <begin position="410"/>
        <end position="420"/>
    </location>
</feature>
<dbReference type="Pfam" id="PF08316">
    <property type="entry name" value="Pal1"/>
    <property type="match status" value="1"/>
</dbReference>
<protein>
    <recommendedName>
        <fullName evidence="4">Pal1-domain-containing protein</fullName>
    </recommendedName>
</protein>
<feature type="compositionally biased region" description="Basic and acidic residues" evidence="1">
    <location>
        <begin position="148"/>
        <end position="157"/>
    </location>
</feature>
<feature type="region of interest" description="Disordered" evidence="1">
    <location>
        <begin position="1"/>
        <end position="209"/>
    </location>
</feature>
<name>A0AA91T089_CLALS</name>
<gene>
    <name evidence="2" type="ORF">A9F13_17g00759</name>
</gene>
<feature type="compositionally biased region" description="Low complexity" evidence="1">
    <location>
        <begin position="1"/>
        <end position="21"/>
    </location>
</feature>
<accession>A0AA91T089</accession>
<feature type="compositionally biased region" description="Basic residues" evidence="1">
    <location>
        <begin position="171"/>
        <end position="195"/>
    </location>
</feature>